<proteinExistence type="predicted"/>
<protein>
    <recommendedName>
        <fullName evidence="3">DUF1488 domain-containing protein</fullName>
    </recommendedName>
</protein>
<name>A0ABT2HCG7_9MICO</name>
<organism evidence="1 2">
    <name type="scientific">Herbiconiux daphne</name>
    <dbReference type="NCBI Taxonomy" id="2970914"/>
    <lineage>
        <taxon>Bacteria</taxon>
        <taxon>Bacillati</taxon>
        <taxon>Actinomycetota</taxon>
        <taxon>Actinomycetes</taxon>
        <taxon>Micrococcales</taxon>
        <taxon>Microbacteriaceae</taxon>
        <taxon>Herbiconiux</taxon>
    </lineage>
</organism>
<reference evidence="1" key="1">
    <citation type="submission" date="2022-08" db="EMBL/GenBank/DDBJ databases">
        <authorList>
            <person name="Deng Y."/>
            <person name="Han X.-F."/>
            <person name="Zhang Y.-Q."/>
        </authorList>
    </citation>
    <scope>NUCLEOTIDE SEQUENCE</scope>
    <source>
        <strain evidence="1">CPCC 203386</strain>
    </source>
</reference>
<dbReference type="RefSeq" id="WP_259543990.1">
    <property type="nucleotide sequence ID" value="NZ_JANLCJ010000824.1"/>
</dbReference>
<evidence type="ECO:0008006" key="3">
    <source>
        <dbReference type="Google" id="ProtNLM"/>
    </source>
</evidence>
<comment type="caution">
    <text evidence="1">The sequence shown here is derived from an EMBL/GenBank/DDBJ whole genome shotgun (WGS) entry which is preliminary data.</text>
</comment>
<evidence type="ECO:0000313" key="2">
    <source>
        <dbReference type="Proteomes" id="UP001165586"/>
    </source>
</evidence>
<accession>A0ABT2HCG7</accession>
<sequence length="87" mass="9875">MNNMIPSSEIRNIKPEGFGFAMLDFFPGAFVVMEECSYDEPYEIARFAHTGGAISRAEAFDKALTKARLSQKYDGSQCDYNVYEETR</sequence>
<evidence type="ECO:0000313" key="1">
    <source>
        <dbReference type="EMBL" id="MCS5737561.1"/>
    </source>
</evidence>
<dbReference type="EMBL" id="JANLCJ010000824">
    <property type="protein sequence ID" value="MCS5737561.1"/>
    <property type="molecule type" value="Genomic_DNA"/>
</dbReference>
<keyword evidence="2" id="KW-1185">Reference proteome</keyword>
<dbReference type="Proteomes" id="UP001165586">
    <property type="component" value="Unassembled WGS sequence"/>
</dbReference>
<gene>
    <name evidence="1" type="ORF">N1032_27905</name>
</gene>